<evidence type="ECO:0000313" key="2">
    <source>
        <dbReference type="EnsemblPlants" id="AES94701"/>
    </source>
</evidence>
<reference evidence="1 3" key="2">
    <citation type="journal article" date="2014" name="BMC Genomics">
        <title>An improved genome release (version Mt4.0) for the model legume Medicago truncatula.</title>
        <authorList>
            <person name="Tang H."/>
            <person name="Krishnakumar V."/>
            <person name="Bidwell S."/>
            <person name="Rosen B."/>
            <person name="Chan A."/>
            <person name="Zhou S."/>
            <person name="Gentzbittel L."/>
            <person name="Childs K.L."/>
            <person name="Yandell M."/>
            <person name="Gundlach H."/>
            <person name="Mayer K.F."/>
            <person name="Schwartz D.C."/>
            <person name="Town C.D."/>
        </authorList>
    </citation>
    <scope>GENOME REANNOTATION</scope>
    <source>
        <strain evidence="2 3">cv. Jemalong A17</strain>
    </source>
</reference>
<name>G7K6P4_MEDTR</name>
<evidence type="ECO:0000313" key="1">
    <source>
        <dbReference type="EMBL" id="AES94701.1"/>
    </source>
</evidence>
<proteinExistence type="predicted"/>
<accession>G7K6P4</accession>
<gene>
    <name evidence="1" type="ordered locus">MTR_5g017390</name>
</gene>
<sequence>MNVAEEFMSVGCMIGDRINGLVDGISLGKLQSYTRDFSLLFSSTSSSFGKRCQLVSL</sequence>
<dbReference type="AlphaFoldDB" id="G7K6P4"/>
<reference evidence="1 3" key="1">
    <citation type="journal article" date="2011" name="Nature">
        <title>The Medicago genome provides insight into the evolution of rhizobial symbioses.</title>
        <authorList>
            <person name="Young N.D."/>
            <person name="Debelle F."/>
            <person name="Oldroyd G.E."/>
            <person name="Geurts R."/>
            <person name="Cannon S.B."/>
            <person name="Udvardi M.K."/>
            <person name="Benedito V.A."/>
            <person name="Mayer K.F."/>
            <person name="Gouzy J."/>
            <person name="Schoof H."/>
            <person name="Van de Peer Y."/>
            <person name="Proost S."/>
            <person name="Cook D.R."/>
            <person name="Meyers B.C."/>
            <person name="Spannagl M."/>
            <person name="Cheung F."/>
            <person name="De Mita S."/>
            <person name="Krishnakumar V."/>
            <person name="Gundlach H."/>
            <person name="Zhou S."/>
            <person name="Mudge J."/>
            <person name="Bharti A.K."/>
            <person name="Murray J.D."/>
            <person name="Naoumkina M.A."/>
            <person name="Rosen B."/>
            <person name="Silverstein K.A."/>
            <person name="Tang H."/>
            <person name="Rombauts S."/>
            <person name="Zhao P.X."/>
            <person name="Zhou P."/>
            <person name="Barbe V."/>
            <person name="Bardou P."/>
            <person name="Bechner M."/>
            <person name="Bellec A."/>
            <person name="Berger A."/>
            <person name="Berges H."/>
            <person name="Bidwell S."/>
            <person name="Bisseling T."/>
            <person name="Choisne N."/>
            <person name="Couloux A."/>
            <person name="Denny R."/>
            <person name="Deshpande S."/>
            <person name="Dai X."/>
            <person name="Doyle J.J."/>
            <person name="Dudez A.M."/>
            <person name="Farmer A.D."/>
            <person name="Fouteau S."/>
            <person name="Franken C."/>
            <person name="Gibelin C."/>
            <person name="Gish J."/>
            <person name="Goldstein S."/>
            <person name="Gonzalez A.J."/>
            <person name="Green P.J."/>
            <person name="Hallab A."/>
            <person name="Hartog M."/>
            <person name="Hua A."/>
            <person name="Humphray S.J."/>
            <person name="Jeong D.H."/>
            <person name="Jing Y."/>
            <person name="Jocker A."/>
            <person name="Kenton S.M."/>
            <person name="Kim D.J."/>
            <person name="Klee K."/>
            <person name="Lai H."/>
            <person name="Lang C."/>
            <person name="Lin S."/>
            <person name="Macmil S.L."/>
            <person name="Magdelenat G."/>
            <person name="Matthews L."/>
            <person name="McCorrison J."/>
            <person name="Monaghan E.L."/>
            <person name="Mun J.H."/>
            <person name="Najar F.Z."/>
            <person name="Nicholson C."/>
            <person name="Noirot C."/>
            <person name="O'Bleness M."/>
            <person name="Paule C.R."/>
            <person name="Poulain J."/>
            <person name="Prion F."/>
            <person name="Qin B."/>
            <person name="Qu C."/>
            <person name="Retzel E.F."/>
            <person name="Riddle C."/>
            <person name="Sallet E."/>
            <person name="Samain S."/>
            <person name="Samson N."/>
            <person name="Sanders I."/>
            <person name="Saurat O."/>
            <person name="Scarpelli C."/>
            <person name="Schiex T."/>
            <person name="Segurens B."/>
            <person name="Severin A.J."/>
            <person name="Sherrier D.J."/>
            <person name="Shi R."/>
            <person name="Sims S."/>
            <person name="Singer S.R."/>
            <person name="Sinharoy S."/>
            <person name="Sterck L."/>
            <person name="Viollet A."/>
            <person name="Wang B.B."/>
            <person name="Wang K."/>
            <person name="Wang M."/>
            <person name="Wang X."/>
            <person name="Warfsmann J."/>
            <person name="Weissenbach J."/>
            <person name="White D.D."/>
            <person name="White J.D."/>
            <person name="Wiley G.B."/>
            <person name="Wincker P."/>
            <person name="Xing Y."/>
            <person name="Yang L."/>
            <person name="Yao Z."/>
            <person name="Ying F."/>
            <person name="Zhai J."/>
            <person name="Zhou L."/>
            <person name="Zuber A."/>
            <person name="Denarie J."/>
            <person name="Dixon R.A."/>
            <person name="May G.D."/>
            <person name="Schwartz D.C."/>
            <person name="Rogers J."/>
            <person name="Quetier F."/>
            <person name="Town C.D."/>
            <person name="Roe B.A."/>
        </authorList>
    </citation>
    <scope>NUCLEOTIDE SEQUENCE [LARGE SCALE GENOMIC DNA]</scope>
    <source>
        <strain evidence="1">A17</strain>
        <strain evidence="2 3">cv. Jemalong A17</strain>
    </source>
</reference>
<organism evidence="1 3">
    <name type="scientific">Medicago truncatula</name>
    <name type="common">Barrel medic</name>
    <name type="synonym">Medicago tribuloides</name>
    <dbReference type="NCBI Taxonomy" id="3880"/>
    <lineage>
        <taxon>Eukaryota</taxon>
        <taxon>Viridiplantae</taxon>
        <taxon>Streptophyta</taxon>
        <taxon>Embryophyta</taxon>
        <taxon>Tracheophyta</taxon>
        <taxon>Spermatophyta</taxon>
        <taxon>Magnoliopsida</taxon>
        <taxon>eudicotyledons</taxon>
        <taxon>Gunneridae</taxon>
        <taxon>Pentapetalae</taxon>
        <taxon>rosids</taxon>
        <taxon>fabids</taxon>
        <taxon>Fabales</taxon>
        <taxon>Fabaceae</taxon>
        <taxon>Papilionoideae</taxon>
        <taxon>50 kb inversion clade</taxon>
        <taxon>NPAAA clade</taxon>
        <taxon>Hologalegina</taxon>
        <taxon>IRL clade</taxon>
        <taxon>Trifolieae</taxon>
        <taxon>Medicago</taxon>
    </lineage>
</organism>
<reference evidence="2" key="3">
    <citation type="submission" date="2015-04" db="UniProtKB">
        <authorList>
            <consortium name="EnsemblPlants"/>
        </authorList>
    </citation>
    <scope>IDENTIFICATION</scope>
    <source>
        <strain evidence="2">cv. Jemalong A17</strain>
    </source>
</reference>
<dbReference type="EMBL" id="CM001221">
    <property type="protein sequence ID" value="AES94701.1"/>
    <property type="molecule type" value="Genomic_DNA"/>
</dbReference>
<dbReference type="HOGENOM" id="CLU_2999494_0_0_1"/>
<dbReference type="PaxDb" id="3880-AES94701"/>
<dbReference type="Proteomes" id="UP000002051">
    <property type="component" value="Chromosome 5"/>
</dbReference>
<evidence type="ECO:0000313" key="3">
    <source>
        <dbReference type="Proteomes" id="UP000002051"/>
    </source>
</evidence>
<protein>
    <submittedName>
        <fullName evidence="1 2">Uncharacterized protein</fullName>
    </submittedName>
</protein>
<keyword evidence="3" id="KW-1185">Reference proteome</keyword>
<dbReference type="EnsemblPlants" id="AES94701">
    <property type="protein sequence ID" value="AES94701"/>
    <property type="gene ID" value="MTR_5g017390"/>
</dbReference>